<dbReference type="AlphaFoldDB" id="A0A285R2A8"/>
<accession>A0A285R2A8</accession>
<keyword evidence="7 8" id="KW-0998">Cell outer membrane</keyword>
<evidence type="ECO:0000256" key="7">
    <source>
        <dbReference type="ARBA" id="ARBA00023237"/>
    </source>
</evidence>
<feature type="domain" description="TonB-dependent receptor-like beta-barrel" evidence="12">
    <location>
        <begin position="367"/>
        <end position="863"/>
    </location>
</feature>
<dbReference type="InterPro" id="IPR000531">
    <property type="entry name" value="Beta-barrel_TonB"/>
</dbReference>
<evidence type="ECO:0000256" key="4">
    <source>
        <dbReference type="ARBA" id="ARBA00022692"/>
    </source>
</evidence>
<sequence>MAPMKALLAGTAIVMALPATAQTVAPRQADVPTPQVEAVPEPEQEAAQASEEQAADIVVTGSRIRGAAPVGSSVIAVGREDFTATAAVSTAELFRDVPQAINIGVNETNRGAQGGAGNITYVNSVNLRGIGPNATLTLLNGHRLPGSGTGGAYQDTSIVPLLALQRVEIVADGASAIYGSDAVAGVVNLIMRRDLDGVEASARAGVADNYNTRQLGLAVGKRWSTGQIMLAFEHSYHSALSGLDRDYIVADQRPFGGPDFRVITCNPGTIVAGGVNYAIPVGGVTQATAGRLVAGTTNRCDLGRFSDVIPQIEKNGAVATFSQEILPGVRITGDGFWYKRDFVRNIQSTAQALTVPSTNAFFVRPAGSTANTQNVQYFFGPELGNSLPYDGGSESYQGTVALQVDIAAGWKGEVSGSFGYNKDEAFNYGVNAPALTAALASSNPATAFNPYGGGNSQAVIDAIGNFTALAAIGRTKQTQVQAKLDGPLIGLPGGDVRLALGGEYNRIIVHNGTYTGPNGRLTGTIFDLGRSFTSGYAELLVPIFGAANARPGLQRLEVNVAGRLDSYSDVGDTWNPKVGVSYAPVRGVTFRGTYGTSFRAPGLGSLVSTNPSLTVQNFADPTSPTGFTQGYAWSEGNLGLSPETATTWTAGVDLAPRGGLEGFDANITYFNVKYEGQISSLLGDLSVLQRSALFSDFIIRNPSAAFVQDLTSRLPIRGVPLANPAVIVDARPANLGITETDGIDFVARYRVPVGAGAIQLGLNGIYYFKFDVAQTPSAPILDRLDFVNYPVEYRLRGNVGWESGGFRATSYINHIPSYRNDTVNPVQRIDSWTTVDLDLSYTFGDLDHPFLKGATLNLNATNLFDRDPPYAALAPSPNQSGGFDVQQHNPLGRLITAGMSLKF</sequence>
<evidence type="ECO:0000256" key="8">
    <source>
        <dbReference type="PROSITE-ProRule" id="PRU01360"/>
    </source>
</evidence>
<dbReference type="InterPro" id="IPR036942">
    <property type="entry name" value="Beta-barrel_TonB_sf"/>
</dbReference>
<evidence type="ECO:0000256" key="10">
    <source>
        <dbReference type="SAM" id="MobiDB-lite"/>
    </source>
</evidence>
<dbReference type="EMBL" id="OBMI01000003">
    <property type="protein sequence ID" value="SOB88246.1"/>
    <property type="molecule type" value="Genomic_DNA"/>
</dbReference>
<keyword evidence="6 8" id="KW-0472">Membrane</keyword>
<dbReference type="Pfam" id="PF00593">
    <property type="entry name" value="TonB_dep_Rec_b-barrel"/>
    <property type="match status" value="1"/>
</dbReference>
<evidence type="ECO:0000256" key="11">
    <source>
        <dbReference type="SAM" id="SignalP"/>
    </source>
</evidence>
<dbReference type="Pfam" id="PF07715">
    <property type="entry name" value="Plug"/>
    <property type="match status" value="1"/>
</dbReference>
<dbReference type="PROSITE" id="PS52016">
    <property type="entry name" value="TONB_DEPENDENT_REC_3"/>
    <property type="match status" value="1"/>
</dbReference>
<keyword evidence="4 8" id="KW-0812">Transmembrane</keyword>
<evidence type="ECO:0000256" key="2">
    <source>
        <dbReference type="ARBA" id="ARBA00022448"/>
    </source>
</evidence>
<evidence type="ECO:0000256" key="6">
    <source>
        <dbReference type="ARBA" id="ARBA00023136"/>
    </source>
</evidence>
<feature type="chain" id="PRO_5012763980" evidence="11">
    <location>
        <begin position="22"/>
        <end position="903"/>
    </location>
</feature>
<comment type="subcellular location">
    <subcellularLocation>
        <location evidence="1 8">Cell outer membrane</location>
        <topology evidence="1 8">Multi-pass membrane protein</topology>
    </subcellularLocation>
</comment>
<dbReference type="RefSeq" id="WP_179641066.1">
    <property type="nucleotide sequence ID" value="NZ_OBMI01000003.1"/>
</dbReference>
<feature type="signal peptide" evidence="11">
    <location>
        <begin position="1"/>
        <end position="21"/>
    </location>
</feature>
<dbReference type="PANTHER" id="PTHR47234">
    <property type="match status" value="1"/>
</dbReference>
<dbReference type="PANTHER" id="PTHR47234:SF2">
    <property type="entry name" value="TONB-DEPENDENT RECEPTOR"/>
    <property type="match status" value="1"/>
</dbReference>
<evidence type="ECO:0000256" key="5">
    <source>
        <dbReference type="ARBA" id="ARBA00023077"/>
    </source>
</evidence>
<keyword evidence="11" id="KW-0732">Signal</keyword>
<dbReference type="SUPFAM" id="SSF56935">
    <property type="entry name" value="Porins"/>
    <property type="match status" value="1"/>
</dbReference>
<dbReference type="Gene3D" id="2.170.130.10">
    <property type="entry name" value="TonB-dependent receptor, plug domain"/>
    <property type="match status" value="1"/>
</dbReference>
<proteinExistence type="inferred from homology"/>
<dbReference type="Proteomes" id="UP000219494">
    <property type="component" value="Unassembled WGS sequence"/>
</dbReference>
<evidence type="ECO:0000259" key="12">
    <source>
        <dbReference type="Pfam" id="PF00593"/>
    </source>
</evidence>
<reference evidence="14 15" key="1">
    <citation type="submission" date="2017-07" db="EMBL/GenBank/DDBJ databases">
        <authorList>
            <person name="Sun Z.S."/>
            <person name="Albrecht U."/>
            <person name="Echele G."/>
            <person name="Lee C.C."/>
        </authorList>
    </citation>
    <scope>NUCLEOTIDE SEQUENCE [LARGE SCALE GENOMIC DNA]</scope>
    <source>
        <strain evidence="14 15">CGMCC 1.12672</strain>
    </source>
</reference>
<evidence type="ECO:0000256" key="9">
    <source>
        <dbReference type="RuleBase" id="RU003357"/>
    </source>
</evidence>
<evidence type="ECO:0000313" key="15">
    <source>
        <dbReference type="Proteomes" id="UP000219494"/>
    </source>
</evidence>
<feature type="domain" description="TonB-dependent receptor plug" evidence="13">
    <location>
        <begin position="71"/>
        <end position="186"/>
    </location>
</feature>
<gene>
    <name evidence="14" type="ORF">SAMN06297144_3391</name>
</gene>
<comment type="similarity">
    <text evidence="8 9">Belongs to the TonB-dependent receptor family.</text>
</comment>
<evidence type="ECO:0000313" key="14">
    <source>
        <dbReference type="EMBL" id="SOB88246.1"/>
    </source>
</evidence>
<protein>
    <submittedName>
        <fullName evidence="14">Iron complex outermembrane recepter protein</fullName>
    </submittedName>
</protein>
<organism evidence="14 15">
    <name type="scientific">Sphingomonas guangdongensis</name>
    <dbReference type="NCBI Taxonomy" id="1141890"/>
    <lineage>
        <taxon>Bacteria</taxon>
        <taxon>Pseudomonadati</taxon>
        <taxon>Pseudomonadota</taxon>
        <taxon>Alphaproteobacteria</taxon>
        <taxon>Sphingomonadales</taxon>
        <taxon>Sphingomonadaceae</taxon>
        <taxon>Sphingomonas</taxon>
    </lineage>
</organism>
<name>A0A285R2A8_9SPHN</name>
<feature type="region of interest" description="Disordered" evidence="10">
    <location>
        <begin position="27"/>
        <end position="53"/>
    </location>
</feature>
<dbReference type="InterPro" id="IPR012910">
    <property type="entry name" value="Plug_dom"/>
</dbReference>
<evidence type="ECO:0000256" key="1">
    <source>
        <dbReference type="ARBA" id="ARBA00004571"/>
    </source>
</evidence>
<dbReference type="Gene3D" id="2.40.170.20">
    <property type="entry name" value="TonB-dependent receptor, beta-barrel domain"/>
    <property type="match status" value="1"/>
</dbReference>
<feature type="compositionally biased region" description="Low complexity" evidence="10">
    <location>
        <begin position="31"/>
        <end position="52"/>
    </location>
</feature>
<dbReference type="GO" id="GO:0009279">
    <property type="term" value="C:cell outer membrane"/>
    <property type="evidence" value="ECO:0007669"/>
    <property type="project" value="UniProtKB-SubCell"/>
</dbReference>
<keyword evidence="2 8" id="KW-0813">Transport</keyword>
<keyword evidence="5 9" id="KW-0798">TonB box</keyword>
<keyword evidence="3 8" id="KW-1134">Transmembrane beta strand</keyword>
<evidence type="ECO:0000256" key="3">
    <source>
        <dbReference type="ARBA" id="ARBA00022452"/>
    </source>
</evidence>
<dbReference type="InterPro" id="IPR039426">
    <property type="entry name" value="TonB-dep_rcpt-like"/>
</dbReference>
<evidence type="ECO:0000259" key="13">
    <source>
        <dbReference type="Pfam" id="PF07715"/>
    </source>
</evidence>
<keyword evidence="15" id="KW-1185">Reference proteome</keyword>
<dbReference type="InterPro" id="IPR037066">
    <property type="entry name" value="Plug_dom_sf"/>
</dbReference>